<name>A0ABQ6IIX5_9MICO</name>
<feature type="domain" description="Alcohol dehydrogenase-like C-terminal" evidence="4">
    <location>
        <begin position="90"/>
        <end position="204"/>
    </location>
</feature>
<keyword evidence="3" id="KW-0472">Membrane</keyword>
<evidence type="ECO:0000313" key="6">
    <source>
        <dbReference type="Proteomes" id="UP001157125"/>
    </source>
</evidence>
<dbReference type="Pfam" id="PF00107">
    <property type="entry name" value="ADH_zinc_N"/>
    <property type="match status" value="1"/>
</dbReference>
<accession>A0ABQ6IIX5</accession>
<dbReference type="SUPFAM" id="SSF51735">
    <property type="entry name" value="NAD(P)-binding Rossmann-fold domains"/>
    <property type="match status" value="1"/>
</dbReference>
<evidence type="ECO:0000256" key="3">
    <source>
        <dbReference type="SAM" id="Phobius"/>
    </source>
</evidence>
<evidence type="ECO:0000259" key="4">
    <source>
        <dbReference type="Pfam" id="PF00107"/>
    </source>
</evidence>
<gene>
    <name evidence="5" type="ORF">GCM10025876_32820</name>
</gene>
<keyword evidence="3" id="KW-1133">Transmembrane helix</keyword>
<evidence type="ECO:0000313" key="5">
    <source>
        <dbReference type="EMBL" id="GMA37078.1"/>
    </source>
</evidence>
<reference evidence="6" key="1">
    <citation type="journal article" date="2019" name="Int. J. Syst. Evol. Microbiol.">
        <title>The Global Catalogue of Microorganisms (GCM) 10K type strain sequencing project: providing services to taxonomists for standard genome sequencing and annotation.</title>
        <authorList>
            <consortium name="The Broad Institute Genomics Platform"/>
            <consortium name="The Broad Institute Genome Sequencing Center for Infectious Disease"/>
            <person name="Wu L."/>
            <person name="Ma J."/>
        </authorList>
    </citation>
    <scope>NUCLEOTIDE SEQUENCE [LARGE SCALE GENOMIC DNA]</scope>
    <source>
        <strain evidence="6">NBRC 112299</strain>
    </source>
</reference>
<dbReference type="Gene3D" id="3.90.180.10">
    <property type="entry name" value="Medium-chain alcohol dehydrogenases, catalytic domain"/>
    <property type="match status" value="1"/>
</dbReference>
<dbReference type="Proteomes" id="UP001157125">
    <property type="component" value="Unassembled WGS sequence"/>
</dbReference>
<comment type="caution">
    <text evidence="5">The sequence shown here is derived from an EMBL/GenBank/DDBJ whole genome shotgun (WGS) entry which is preliminary data.</text>
</comment>
<evidence type="ECO:0000256" key="1">
    <source>
        <dbReference type="ARBA" id="ARBA00001947"/>
    </source>
</evidence>
<protein>
    <recommendedName>
        <fullName evidence="4">Alcohol dehydrogenase-like C-terminal domain-containing protein</fullName>
    </recommendedName>
</protein>
<dbReference type="PANTHER" id="PTHR43401:SF2">
    <property type="entry name" value="L-THREONINE 3-DEHYDROGENASE"/>
    <property type="match status" value="1"/>
</dbReference>
<keyword evidence="6" id="KW-1185">Reference proteome</keyword>
<keyword evidence="2" id="KW-0560">Oxidoreductase</keyword>
<feature type="transmembrane region" description="Helical" evidence="3">
    <location>
        <begin position="56"/>
        <end position="75"/>
    </location>
</feature>
<dbReference type="EMBL" id="BSUN01000001">
    <property type="protein sequence ID" value="GMA37078.1"/>
    <property type="molecule type" value="Genomic_DNA"/>
</dbReference>
<evidence type="ECO:0000256" key="2">
    <source>
        <dbReference type="ARBA" id="ARBA00023002"/>
    </source>
</evidence>
<comment type="cofactor">
    <cofactor evidence="1">
        <name>Zn(2+)</name>
        <dbReference type="ChEBI" id="CHEBI:29105"/>
    </cofactor>
</comment>
<dbReference type="Gene3D" id="3.40.50.720">
    <property type="entry name" value="NAD(P)-binding Rossmann-like Domain"/>
    <property type="match status" value="1"/>
</dbReference>
<dbReference type="InterPro" id="IPR013149">
    <property type="entry name" value="ADH-like_C"/>
</dbReference>
<feature type="transmembrane region" description="Helical" evidence="3">
    <location>
        <begin position="82"/>
        <end position="104"/>
    </location>
</feature>
<proteinExistence type="predicted"/>
<sequence length="263" mass="25976">MVRALRGRPPHVPSRASLGRQAMTDAWALTGSLASHMLLPAGAALALVPAGVPDAVAAPAGCALAVAAAAIDRAGAIAGRRVVVLGAGMIGLAALAMAVEAGAASTTAVDPRAKRRRRALAFGADAALDVDARVPACDVVIDAAGGADTFVRVSGSLARGGVAVVAGARAQVPDAVVDVERLSRDGLALLGLGRPSPRHVLDAVTFLAATHAMRPWADIVSPPRGLEAVVEAVAHSGGSIARVAIAPGTPAAAAVRGAPAHRP</sequence>
<organism evidence="5 6">
    <name type="scientific">Demequina litorisediminis</name>
    <dbReference type="NCBI Taxonomy" id="1849022"/>
    <lineage>
        <taxon>Bacteria</taxon>
        <taxon>Bacillati</taxon>
        <taxon>Actinomycetota</taxon>
        <taxon>Actinomycetes</taxon>
        <taxon>Micrococcales</taxon>
        <taxon>Demequinaceae</taxon>
        <taxon>Demequina</taxon>
    </lineage>
</organism>
<dbReference type="InterPro" id="IPR036291">
    <property type="entry name" value="NAD(P)-bd_dom_sf"/>
</dbReference>
<dbReference type="PANTHER" id="PTHR43401">
    <property type="entry name" value="L-THREONINE 3-DEHYDROGENASE"/>
    <property type="match status" value="1"/>
</dbReference>
<dbReference type="InterPro" id="IPR050129">
    <property type="entry name" value="Zn_alcohol_dh"/>
</dbReference>
<keyword evidence="3" id="KW-0812">Transmembrane</keyword>